<comment type="similarity">
    <text evidence="2">Belongs to the class-I pyridoxal-phosphate-dependent aminotransferase family.</text>
</comment>
<dbReference type="Pfam" id="PF00155">
    <property type="entry name" value="Aminotran_1_2"/>
    <property type="match status" value="1"/>
</dbReference>
<evidence type="ECO:0000256" key="8">
    <source>
        <dbReference type="RuleBase" id="RU000480"/>
    </source>
</evidence>
<dbReference type="InterPro" id="IPR046347">
    <property type="entry name" value="bZIP_sf"/>
</dbReference>
<dbReference type="EMBL" id="CANHGI010000003">
    <property type="protein sequence ID" value="CAI5444042.1"/>
    <property type="molecule type" value="Genomic_DNA"/>
</dbReference>
<reference evidence="11" key="1">
    <citation type="submission" date="2022-11" db="EMBL/GenBank/DDBJ databases">
        <authorList>
            <person name="Kikuchi T."/>
        </authorList>
    </citation>
    <scope>NUCLEOTIDE SEQUENCE</scope>
    <source>
        <strain evidence="11">PS1010</strain>
    </source>
</reference>
<dbReference type="Gene3D" id="3.90.1150.10">
    <property type="entry name" value="Aspartate Aminotransferase, domain 1"/>
    <property type="match status" value="2"/>
</dbReference>
<feature type="compositionally biased region" description="Low complexity" evidence="9">
    <location>
        <begin position="638"/>
        <end position="650"/>
    </location>
</feature>
<evidence type="ECO:0000256" key="7">
    <source>
        <dbReference type="ARBA" id="ARBA00049185"/>
    </source>
</evidence>
<dbReference type="GO" id="GO:0006520">
    <property type="term" value="P:amino acid metabolic process"/>
    <property type="evidence" value="ECO:0007669"/>
    <property type="project" value="InterPro"/>
</dbReference>
<evidence type="ECO:0000259" key="10">
    <source>
        <dbReference type="PROSITE" id="PS50217"/>
    </source>
</evidence>
<dbReference type="AlphaFoldDB" id="A0A9P1IIX0"/>
<evidence type="ECO:0000313" key="12">
    <source>
        <dbReference type="Proteomes" id="UP001152747"/>
    </source>
</evidence>
<name>A0A9P1IIX0_9PELO</name>
<dbReference type="SUPFAM" id="SSF53383">
    <property type="entry name" value="PLP-dependent transferases"/>
    <property type="match status" value="1"/>
</dbReference>
<evidence type="ECO:0000256" key="2">
    <source>
        <dbReference type="ARBA" id="ARBA00007441"/>
    </source>
</evidence>
<sequence length="714" mass="80427">MFDNIEIAENDPVFCVFENFKADQNPRKINLSVGAYRDEFENPVIFKAVKLAEKLISENKEYTQITGISQFNNLAAELIFGQKNINTNHFFTCQTVSGAGALFLGAQFLAKFLPHKIIYYSQPTWVNHHFIFEQAGLEMRSYRYYDEKTRGIDEDGFLEDVRAMPEGSAILLQVCGHNPTGLDPSEELWTKIFEHLKALPFFDMAYHGFASGDIEKDTFPIRQFVGTTRKDALVAQSRPVPEIFRIFRISGFSGLAQSFAKNMGLYAERVGTLSVISAAGNAKAAGSQIRQLVSATYLNPPCHGAKIVKTILGDCDLKKIWLDELHDMSNRIKEMRIALKANLEKRGSKKCWSHIIKQTGMFCYSGLNLGQVQELREKYSIYMPNDGRINMSGVNPKGLFRGPRPIAGKQKFTLVQRKVSASLFYKGSPLVSVASSFVTRLQRSTFRLFRINTMFQSAAACTTMFFQPQQQQLQEFGLCAELNPTRVFDDATITATTSDGSIAACGSAPVFRPRHVPGLSILPSPSPSTKSIASEQEQQQQTAHDERAMNSSNNILNEPNAAFNNSYLYDFNTTSDFNDIDNLMQCDISSLDNFIHHDSSSSPTTSTSTSTTHSLTDLEPIDEFFPELTHNNKYPRKSSTSSSTNSTENISEYRQKRDKNNISSQKSRAKREAKVRETYAEKERLERRNGDLKAMVRSLEEQVADYKKYGYDVH</sequence>
<dbReference type="PROSITE" id="PS00105">
    <property type="entry name" value="AA_TRANSFER_CLASS_1"/>
    <property type="match status" value="1"/>
</dbReference>
<proteinExistence type="inferred from homology"/>
<dbReference type="GO" id="GO:0003700">
    <property type="term" value="F:DNA-binding transcription factor activity"/>
    <property type="evidence" value="ECO:0007669"/>
    <property type="project" value="InterPro"/>
</dbReference>
<keyword evidence="4 8" id="KW-0032">Aminotransferase</keyword>
<dbReference type="InterPro" id="IPR004839">
    <property type="entry name" value="Aminotransferase_I/II_large"/>
</dbReference>
<evidence type="ECO:0000313" key="11">
    <source>
        <dbReference type="EMBL" id="CAI5444042.1"/>
    </source>
</evidence>
<dbReference type="Pfam" id="PF07716">
    <property type="entry name" value="bZIP_2"/>
    <property type="match status" value="1"/>
</dbReference>
<evidence type="ECO:0000256" key="4">
    <source>
        <dbReference type="ARBA" id="ARBA00022576"/>
    </source>
</evidence>
<keyword evidence="12" id="KW-1185">Reference proteome</keyword>
<organism evidence="11 12">
    <name type="scientific">Caenorhabditis angaria</name>
    <dbReference type="NCBI Taxonomy" id="860376"/>
    <lineage>
        <taxon>Eukaryota</taxon>
        <taxon>Metazoa</taxon>
        <taxon>Ecdysozoa</taxon>
        <taxon>Nematoda</taxon>
        <taxon>Chromadorea</taxon>
        <taxon>Rhabditida</taxon>
        <taxon>Rhabditina</taxon>
        <taxon>Rhabditomorpha</taxon>
        <taxon>Rhabditoidea</taxon>
        <taxon>Rhabditidae</taxon>
        <taxon>Peloderinae</taxon>
        <taxon>Caenorhabditis</taxon>
    </lineage>
</organism>
<protein>
    <recommendedName>
        <fullName evidence="8">Aspartate aminotransferase</fullName>
        <ecNumber evidence="8">2.6.1.1</ecNumber>
    </recommendedName>
</protein>
<comment type="catalytic activity">
    <reaction evidence="7 8">
        <text>L-aspartate + 2-oxoglutarate = oxaloacetate + L-glutamate</text>
        <dbReference type="Rhea" id="RHEA:21824"/>
        <dbReference type="ChEBI" id="CHEBI:16452"/>
        <dbReference type="ChEBI" id="CHEBI:16810"/>
        <dbReference type="ChEBI" id="CHEBI:29985"/>
        <dbReference type="ChEBI" id="CHEBI:29991"/>
        <dbReference type="EC" id="2.6.1.1"/>
    </reaction>
</comment>
<feature type="region of interest" description="Disordered" evidence="9">
    <location>
        <begin position="516"/>
        <end position="557"/>
    </location>
</feature>
<dbReference type="InterPro" id="IPR015424">
    <property type="entry name" value="PyrdxlP-dep_Trfase"/>
</dbReference>
<evidence type="ECO:0000256" key="1">
    <source>
        <dbReference type="ARBA" id="ARBA00001933"/>
    </source>
</evidence>
<dbReference type="SUPFAM" id="SSF57959">
    <property type="entry name" value="Leucine zipper domain"/>
    <property type="match status" value="1"/>
</dbReference>
<comment type="subunit">
    <text evidence="3 8">Homodimer.</text>
</comment>
<dbReference type="PROSITE" id="PS50217">
    <property type="entry name" value="BZIP"/>
    <property type="match status" value="1"/>
</dbReference>
<feature type="compositionally biased region" description="Polar residues" evidence="9">
    <location>
        <begin position="529"/>
        <end position="542"/>
    </location>
</feature>
<dbReference type="Gene3D" id="1.20.5.170">
    <property type="match status" value="1"/>
</dbReference>
<evidence type="ECO:0000256" key="3">
    <source>
        <dbReference type="ARBA" id="ARBA00011738"/>
    </source>
</evidence>
<dbReference type="InterPro" id="IPR015421">
    <property type="entry name" value="PyrdxlP-dep_Trfase_major"/>
</dbReference>
<dbReference type="GO" id="GO:0005739">
    <property type="term" value="C:mitochondrion"/>
    <property type="evidence" value="ECO:0007669"/>
    <property type="project" value="TreeGrafter"/>
</dbReference>
<comment type="cofactor">
    <cofactor evidence="1">
        <name>pyridoxal 5'-phosphate</name>
        <dbReference type="ChEBI" id="CHEBI:597326"/>
    </cofactor>
</comment>
<evidence type="ECO:0000256" key="5">
    <source>
        <dbReference type="ARBA" id="ARBA00022679"/>
    </source>
</evidence>
<dbReference type="GO" id="GO:0030170">
    <property type="term" value="F:pyridoxal phosphate binding"/>
    <property type="evidence" value="ECO:0007669"/>
    <property type="project" value="InterPro"/>
</dbReference>
<feature type="region of interest" description="Disordered" evidence="9">
    <location>
        <begin position="626"/>
        <end position="691"/>
    </location>
</feature>
<feature type="compositionally biased region" description="Basic and acidic residues" evidence="9">
    <location>
        <begin position="670"/>
        <end position="691"/>
    </location>
</feature>
<dbReference type="OrthoDB" id="6752799at2759"/>
<dbReference type="GO" id="GO:0004069">
    <property type="term" value="F:L-aspartate:2-oxoglutarate aminotransferase activity"/>
    <property type="evidence" value="ECO:0007669"/>
    <property type="project" value="UniProtKB-EC"/>
</dbReference>
<dbReference type="InterPro" id="IPR000796">
    <property type="entry name" value="Asp_trans"/>
</dbReference>
<dbReference type="EC" id="2.6.1.1" evidence="8"/>
<comment type="miscellaneous">
    <text evidence="8">In eukaryotes there are cytoplasmic, mitochondrial and chloroplastic isozymes.</text>
</comment>
<gene>
    <name evidence="11" type="ORF">CAMP_LOCUS6679</name>
</gene>
<feature type="compositionally biased region" description="Basic and acidic residues" evidence="9">
    <location>
        <begin position="651"/>
        <end position="660"/>
    </location>
</feature>
<keyword evidence="6" id="KW-0663">Pyridoxal phosphate</keyword>
<dbReference type="InterPro" id="IPR004827">
    <property type="entry name" value="bZIP"/>
</dbReference>
<evidence type="ECO:0000256" key="9">
    <source>
        <dbReference type="SAM" id="MobiDB-lite"/>
    </source>
</evidence>
<dbReference type="Proteomes" id="UP001152747">
    <property type="component" value="Unassembled WGS sequence"/>
</dbReference>
<feature type="domain" description="BZIP" evidence="10">
    <location>
        <begin position="650"/>
        <end position="707"/>
    </location>
</feature>
<evidence type="ECO:0000256" key="6">
    <source>
        <dbReference type="ARBA" id="ARBA00022898"/>
    </source>
</evidence>
<dbReference type="Gene3D" id="3.40.640.10">
    <property type="entry name" value="Type I PLP-dependent aspartate aminotransferase-like (Major domain)"/>
    <property type="match status" value="2"/>
</dbReference>
<dbReference type="PRINTS" id="PR00799">
    <property type="entry name" value="TRANSAMINASE"/>
</dbReference>
<dbReference type="PANTHER" id="PTHR11879:SF22">
    <property type="entry name" value="ASPARTATE AMINOTRANSFERASE, MITOCHONDRIAL"/>
    <property type="match status" value="1"/>
</dbReference>
<dbReference type="CDD" id="cd14813">
    <property type="entry name" value="bZIP_BmCbz-like"/>
    <property type="match status" value="1"/>
</dbReference>
<dbReference type="InterPro" id="IPR004838">
    <property type="entry name" value="NHTrfase_class1_PyrdxlP-BS"/>
</dbReference>
<dbReference type="CDD" id="cd00609">
    <property type="entry name" value="AAT_like"/>
    <property type="match status" value="1"/>
</dbReference>
<dbReference type="PROSITE" id="PS00036">
    <property type="entry name" value="BZIP_BASIC"/>
    <property type="match status" value="1"/>
</dbReference>
<accession>A0A9P1IIX0</accession>
<keyword evidence="5 8" id="KW-0808">Transferase</keyword>
<dbReference type="PANTHER" id="PTHR11879">
    <property type="entry name" value="ASPARTATE AMINOTRANSFERASE"/>
    <property type="match status" value="1"/>
</dbReference>
<dbReference type="InterPro" id="IPR015422">
    <property type="entry name" value="PyrdxlP-dep_Trfase_small"/>
</dbReference>
<comment type="caution">
    <text evidence="11">The sequence shown here is derived from an EMBL/GenBank/DDBJ whole genome shotgun (WGS) entry which is preliminary data.</text>
</comment>